<evidence type="ECO:0000256" key="6">
    <source>
        <dbReference type="ARBA" id="ARBA00022741"/>
    </source>
</evidence>
<dbReference type="InterPro" id="IPR050264">
    <property type="entry name" value="Bact_CCA-adding_enz_type3_sf"/>
</dbReference>
<organism evidence="13 14">
    <name type="scientific">Clostridium sardiniense</name>
    <name type="common">Clostridium absonum</name>
    <dbReference type="NCBI Taxonomy" id="29369"/>
    <lineage>
        <taxon>Bacteria</taxon>
        <taxon>Bacillati</taxon>
        <taxon>Bacillota</taxon>
        <taxon>Clostridia</taxon>
        <taxon>Eubacteriales</taxon>
        <taxon>Clostridiaceae</taxon>
        <taxon>Clostridium</taxon>
    </lineage>
</organism>
<evidence type="ECO:0000259" key="11">
    <source>
        <dbReference type="Pfam" id="PF12627"/>
    </source>
</evidence>
<dbReference type="SUPFAM" id="SSF81301">
    <property type="entry name" value="Nucleotidyltransferase"/>
    <property type="match status" value="1"/>
</dbReference>
<dbReference type="CDD" id="cd00077">
    <property type="entry name" value="HDc"/>
    <property type="match status" value="1"/>
</dbReference>
<dbReference type="Gene3D" id="3.30.460.10">
    <property type="entry name" value="Beta Polymerase, domain 2"/>
    <property type="match status" value="1"/>
</dbReference>
<dbReference type="NCBIfam" id="NF009814">
    <property type="entry name" value="PRK13299.1"/>
    <property type="match status" value="1"/>
</dbReference>
<dbReference type="Gene3D" id="1.10.3090.10">
    <property type="entry name" value="cca-adding enzyme, domain 2"/>
    <property type="match status" value="1"/>
</dbReference>
<feature type="domain" description="Poly A polymerase head" evidence="10">
    <location>
        <begin position="23"/>
        <end position="143"/>
    </location>
</feature>
<gene>
    <name evidence="13" type="ORF">K5V21_10595</name>
</gene>
<dbReference type="InterPro" id="IPR002646">
    <property type="entry name" value="PolA_pol_head_dom"/>
</dbReference>
<dbReference type="Proteomes" id="UP001299068">
    <property type="component" value="Unassembled WGS sequence"/>
</dbReference>
<feature type="domain" description="tRNA nucleotidyltransferase/poly(A) polymerase RNA and SrmB- binding" evidence="11">
    <location>
        <begin position="170"/>
        <end position="229"/>
    </location>
</feature>
<evidence type="ECO:0000256" key="3">
    <source>
        <dbReference type="ARBA" id="ARBA00022694"/>
    </source>
</evidence>
<dbReference type="EC" id="2.7.7.72" evidence="13"/>
<dbReference type="InterPro" id="IPR043519">
    <property type="entry name" value="NT_sf"/>
</dbReference>
<dbReference type="InterPro" id="IPR032828">
    <property type="entry name" value="PolyA_RNA-bd"/>
</dbReference>
<evidence type="ECO:0000259" key="12">
    <source>
        <dbReference type="Pfam" id="PF13735"/>
    </source>
</evidence>
<dbReference type="Pfam" id="PF01743">
    <property type="entry name" value="PolyA_pol"/>
    <property type="match status" value="1"/>
</dbReference>
<evidence type="ECO:0000256" key="8">
    <source>
        <dbReference type="ARBA" id="ARBA00022884"/>
    </source>
</evidence>
<dbReference type="PANTHER" id="PTHR46173:SF1">
    <property type="entry name" value="CCA TRNA NUCLEOTIDYLTRANSFERASE 1, MITOCHONDRIAL"/>
    <property type="match status" value="1"/>
</dbReference>
<evidence type="ECO:0000259" key="10">
    <source>
        <dbReference type="Pfam" id="PF01743"/>
    </source>
</evidence>
<evidence type="ECO:0000256" key="2">
    <source>
        <dbReference type="ARBA" id="ARBA00022679"/>
    </source>
</evidence>
<keyword evidence="3" id="KW-0819">tRNA processing</keyword>
<proteinExistence type="inferred from homology"/>
<protein>
    <submittedName>
        <fullName evidence="13">CCA tRNA nucleotidyltransferase</fullName>
        <ecNumber evidence="13">2.7.7.72</ecNumber>
    </submittedName>
</protein>
<reference evidence="13 14" key="1">
    <citation type="journal article" date="2021" name="Cell Host Microbe">
        <title>in vivo commensal control of Clostridioides difficile virulence.</title>
        <authorList>
            <person name="Girinathan B.P."/>
            <person name="Dibenedetto N."/>
            <person name="Worley J.N."/>
            <person name="Peltier J."/>
            <person name="Arrieta-Ortiz M.L."/>
            <person name="Rupa Christinal Immanuel S."/>
            <person name="Lavin R."/>
            <person name="Delaney M.L."/>
            <person name="Cummins C."/>
            <person name="Hoffmann M."/>
            <person name="Luo Y."/>
            <person name="Gonzalez-Escalona N."/>
            <person name="Allard M."/>
            <person name="Onderdonk A.B."/>
            <person name="Gerber G.K."/>
            <person name="Sonenshein A.L."/>
            <person name="Baliga N."/>
            <person name="Dupuy B."/>
            <person name="Bry L."/>
        </authorList>
    </citation>
    <scope>NUCLEOTIDE SEQUENCE [LARGE SCALE GENOMIC DNA]</scope>
    <source>
        <strain evidence="13 14">DSM 599</strain>
    </source>
</reference>
<evidence type="ECO:0000256" key="7">
    <source>
        <dbReference type="ARBA" id="ARBA00022842"/>
    </source>
</evidence>
<keyword evidence="8 9" id="KW-0694">RNA-binding</keyword>
<dbReference type="GO" id="GO:0004810">
    <property type="term" value="F:CCA tRNA nucleotidyltransferase activity"/>
    <property type="evidence" value="ECO:0007669"/>
    <property type="project" value="UniProtKB-EC"/>
</dbReference>
<comment type="caution">
    <text evidence="13">The sequence shown here is derived from an EMBL/GenBank/DDBJ whole genome shotgun (WGS) entry which is preliminary data.</text>
</comment>
<feature type="domain" description="CCA-adding enzyme C-terminal" evidence="12">
    <location>
        <begin position="293"/>
        <end position="437"/>
    </location>
</feature>
<dbReference type="EMBL" id="JAIKTU010000008">
    <property type="protein sequence ID" value="MBY0755895.1"/>
    <property type="molecule type" value="Genomic_DNA"/>
</dbReference>
<dbReference type="Gene3D" id="1.10.246.80">
    <property type="match status" value="1"/>
</dbReference>
<keyword evidence="14" id="KW-1185">Reference proteome</keyword>
<dbReference type="CDD" id="cd05398">
    <property type="entry name" value="NT_ClassII-CCAase"/>
    <property type="match status" value="1"/>
</dbReference>
<comment type="cofactor">
    <cofactor evidence="1">
        <name>Mg(2+)</name>
        <dbReference type="ChEBI" id="CHEBI:18420"/>
    </cofactor>
</comment>
<evidence type="ECO:0000256" key="1">
    <source>
        <dbReference type="ARBA" id="ARBA00001946"/>
    </source>
</evidence>
<evidence type="ECO:0000256" key="5">
    <source>
        <dbReference type="ARBA" id="ARBA00022723"/>
    </source>
</evidence>
<dbReference type="InterPro" id="IPR032810">
    <property type="entry name" value="CCA-adding_enz_C"/>
</dbReference>
<keyword evidence="4 13" id="KW-0548">Nucleotidyltransferase</keyword>
<dbReference type="Pfam" id="PF12627">
    <property type="entry name" value="PolyA_pol_RNAbd"/>
    <property type="match status" value="1"/>
</dbReference>
<keyword evidence="6" id="KW-0547">Nucleotide-binding</keyword>
<dbReference type="SUPFAM" id="SSF81891">
    <property type="entry name" value="Poly A polymerase C-terminal region-like"/>
    <property type="match status" value="1"/>
</dbReference>
<sequence>MNINIPDKVKFIIDTFYENNYEAFIVGGCIRDSLLLKDPKDYDIATSATPTITESLFDKTIPTGIKHGTITVLIDKDPFEVTTYRVEGKYKDNRRPDEISFVTDIKDDLSRRDFTINAFAYNSREGLKDYFNGLEDLKNRIIRTVGNSDKRFNEDALRIMRAIRFSAQLNFEIEENTLNAIKKNKELLKNISAERIRDELCKILISDNPRKGLILLRDCGVLNIIIPELIPLIGFNQRNKYHHEDVFKHTLSVVENTPNNLILRLSALFHDIGKPDFFFIDDDGNGRFFEHNNISEEITEKILTRLHFDNKTIKTVCILIKEHMNVLDNPSNVAIKRLINRVSVDNIHLLYSLQEADIKSLKIPDEALSKLNIMKDKTKLILESKAPMSTKDLAIDGGTLISELSLVPGKIIGDTLNHILQLVLDDPDLNNKDILLREAKEYLKNLDNTK</sequence>
<evidence type="ECO:0000313" key="14">
    <source>
        <dbReference type="Proteomes" id="UP001299068"/>
    </source>
</evidence>
<dbReference type="InterPro" id="IPR003607">
    <property type="entry name" value="HD/PDEase_dom"/>
</dbReference>
<keyword evidence="7" id="KW-0460">Magnesium</keyword>
<keyword evidence="5" id="KW-0479">Metal-binding</keyword>
<evidence type="ECO:0000256" key="9">
    <source>
        <dbReference type="RuleBase" id="RU003953"/>
    </source>
</evidence>
<dbReference type="PANTHER" id="PTHR46173">
    <property type="entry name" value="CCA TRNA NUCLEOTIDYLTRANSFERASE 1, MITOCHONDRIAL"/>
    <property type="match status" value="1"/>
</dbReference>
<name>A0ABS7KYJ7_CLOSR</name>
<accession>A0ABS7KYJ7</accession>
<evidence type="ECO:0000256" key="4">
    <source>
        <dbReference type="ARBA" id="ARBA00022695"/>
    </source>
</evidence>
<dbReference type="Pfam" id="PF13735">
    <property type="entry name" value="tRNA_NucTran2_2"/>
    <property type="match status" value="1"/>
</dbReference>
<comment type="similarity">
    <text evidence="9">Belongs to the tRNA nucleotidyltransferase/poly(A) polymerase family.</text>
</comment>
<evidence type="ECO:0000313" key="13">
    <source>
        <dbReference type="EMBL" id="MBY0755895.1"/>
    </source>
</evidence>
<keyword evidence="2 9" id="KW-0808">Transferase</keyword>
<dbReference type="RefSeq" id="WP_221861228.1">
    <property type="nucleotide sequence ID" value="NZ_JAIKTU010000008.1"/>
</dbReference>